<keyword evidence="5" id="KW-1185">Reference proteome</keyword>
<dbReference type="Pfam" id="PF13584">
    <property type="entry name" value="BatD"/>
    <property type="match status" value="2"/>
</dbReference>
<dbReference type="eggNOG" id="COG0457">
    <property type="taxonomic scope" value="Bacteria"/>
</dbReference>
<reference evidence="4 5" key="1">
    <citation type="submission" date="2016-10" db="EMBL/GenBank/DDBJ databases">
        <authorList>
            <person name="de Groot N.N."/>
        </authorList>
    </citation>
    <scope>NUCLEOTIDE SEQUENCE [LARGE SCALE GENOMIC DNA]</scope>
    <source>
        <strain evidence="4 5">DSM 19012</strain>
    </source>
</reference>
<dbReference type="InParanoid" id="A0A1I2AY41"/>
<gene>
    <name evidence="4" type="ORF">SAMN05444380_11232</name>
</gene>
<dbReference type="RefSeq" id="WP_010527412.1">
    <property type="nucleotide sequence ID" value="NZ_AFSL01000044.1"/>
</dbReference>
<keyword evidence="3" id="KW-0472">Membrane</keyword>
<evidence type="ECO:0000256" key="2">
    <source>
        <dbReference type="SAM" id="MobiDB-lite"/>
    </source>
</evidence>
<name>A0A1I2AY41_9BACT</name>
<keyword evidence="3" id="KW-1133">Transmembrane helix</keyword>
<dbReference type="PANTHER" id="PTHR40940">
    <property type="entry name" value="PROTEIN BATD-RELATED"/>
    <property type="match status" value="1"/>
</dbReference>
<protein>
    <submittedName>
        <fullName evidence="4">Oxygen tolerance</fullName>
    </submittedName>
</protein>
<feature type="transmembrane region" description="Helical" evidence="3">
    <location>
        <begin position="495"/>
        <end position="515"/>
    </location>
</feature>
<evidence type="ECO:0000313" key="5">
    <source>
        <dbReference type="Proteomes" id="UP000181976"/>
    </source>
</evidence>
<feature type="region of interest" description="Disordered" evidence="2">
    <location>
        <begin position="442"/>
        <end position="464"/>
    </location>
</feature>
<evidence type="ECO:0000256" key="3">
    <source>
        <dbReference type="SAM" id="Phobius"/>
    </source>
</evidence>
<dbReference type="OrthoDB" id="2079210at2"/>
<dbReference type="STRING" id="385682.SAMN05444380_11232"/>
<organism evidence="4 5">
    <name type="scientific">Thermophagus xiamenensis</name>
    <dbReference type="NCBI Taxonomy" id="385682"/>
    <lineage>
        <taxon>Bacteria</taxon>
        <taxon>Pseudomonadati</taxon>
        <taxon>Bacteroidota</taxon>
        <taxon>Bacteroidia</taxon>
        <taxon>Marinilabiliales</taxon>
        <taxon>Marinilabiliaceae</taxon>
        <taxon>Thermophagus</taxon>
    </lineage>
</organism>
<feature type="coiled-coil region" evidence="1">
    <location>
        <begin position="520"/>
        <end position="547"/>
    </location>
</feature>
<dbReference type="Proteomes" id="UP000181976">
    <property type="component" value="Unassembled WGS sequence"/>
</dbReference>
<accession>A0A1I2AY41</accession>
<keyword evidence="1" id="KW-0175">Coiled coil</keyword>
<dbReference type="InterPro" id="IPR025738">
    <property type="entry name" value="BatD"/>
</dbReference>
<sequence length="647" mass="72448">MNHYYTINSFKTYFQGIIKSLQYFNPLKQKISKGRYGLLLILSVLSISKVFAQDIEFKATAPNAVVQGQKFQLVYSVNGEGEDLRVPDMSPFTILMGPTMSQRSSIQIINGKVSREQEYSYTYILKSDQIGTFTIPPATIEVDGKKYQSNSLSIKVIKAENQSAAAQQGSSGGTTTGIVGNEDLFITMQANKKSVYQNQPILVTTKIYTRVNLEGISDIQYPSFRSFIAEDLSGNDNIDWTLENINGRTYRVGTYNQKILFPQRSGTLKIEPISIEFLVRIRNTRQSSNIFDSFFDTYRTVKKTVSSKELTINVKPLPQPQPDNFSGFVGSLNMSVTVSQKNAKVNDGITVKTVLSGTGNLKVAGDPKFSFPPDFDVFDPSTSSNLSTTYQGHKGTKTYEQLIIPRYPGTYELSSLEYVYFDPSAGKYKTLKSDPIVIQVEGGDEQAREGGSNVSGGPARTTSRESVKLLGQDIRYIKTRSDKLKPTQTFFLGSWKFYLGYIIPLILFIIISIIYRQKIKENANIQLKKTKRANKLAQKRLKNAAKHLKSGNNEAFFEELSKGLWGYLSDKLVIPVADLTRDNVREELIAHGAHTDTIDQLLDILDTCEYARYAPSGTEGEKENLYKKAVSVISRLERNVKKKVKGA</sequence>
<proteinExistence type="predicted"/>
<dbReference type="AlphaFoldDB" id="A0A1I2AY41"/>
<evidence type="ECO:0000256" key="1">
    <source>
        <dbReference type="SAM" id="Coils"/>
    </source>
</evidence>
<keyword evidence="3" id="KW-0812">Transmembrane</keyword>
<dbReference type="PANTHER" id="PTHR40940:SF2">
    <property type="entry name" value="BATD"/>
    <property type="match status" value="1"/>
</dbReference>
<dbReference type="EMBL" id="FONA01000012">
    <property type="protein sequence ID" value="SFE48667.1"/>
    <property type="molecule type" value="Genomic_DNA"/>
</dbReference>
<evidence type="ECO:0000313" key="4">
    <source>
        <dbReference type="EMBL" id="SFE48667.1"/>
    </source>
</evidence>